<keyword evidence="4" id="KW-1185">Reference proteome</keyword>
<feature type="compositionally biased region" description="Polar residues" evidence="1">
    <location>
        <begin position="26"/>
        <end position="42"/>
    </location>
</feature>
<feature type="transmembrane region" description="Helical" evidence="2">
    <location>
        <begin position="187"/>
        <end position="207"/>
    </location>
</feature>
<organism evidence="3 4">
    <name type="scientific">Dothidotthia symphoricarpi CBS 119687</name>
    <dbReference type="NCBI Taxonomy" id="1392245"/>
    <lineage>
        <taxon>Eukaryota</taxon>
        <taxon>Fungi</taxon>
        <taxon>Dikarya</taxon>
        <taxon>Ascomycota</taxon>
        <taxon>Pezizomycotina</taxon>
        <taxon>Dothideomycetes</taxon>
        <taxon>Pleosporomycetidae</taxon>
        <taxon>Pleosporales</taxon>
        <taxon>Dothidotthiaceae</taxon>
        <taxon>Dothidotthia</taxon>
    </lineage>
</organism>
<sequence length="214" mass="24279">MSALPCAPAYGNSSTSMHNPSIPRASPSSPQNNSIQRAPVPDNTSVSYNTLCSLAISDLERWLAEQKATTLDDPSGNSDIDSADHPSRKSSDSKQAKREPSWYHKKRFGYVDDDLHLFHASKLYSKYMRKRLREGFRTNPYGLNARYFVVLWLFLVVSAIGTLVATRWDPHDDLIEGRRRKRVIYANLFKGLFATLPLLTTATVFMFPPLYMPY</sequence>
<dbReference type="GeneID" id="54410445"/>
<keyword evidence="2" id="KW-0812">Transmembrane</keyword>
<accession>A0A6A6APV6</accession>
<reference evidence="3" key="1">
    <citation type="journal article" date="2020" name="Stud. Mycol.">
        <title>101 Dothideomycetes genomes: a test case for predicting lifestyles and emergence of pathogens.</title>
        <authorList>
            <person name="Haridas S."/>
            <person name="Albert R."/>
            <person name="Binder M."/>
            <person name="Bloem J."/>
            <person name="Labutti K."/>
            <person name="Salamov A."/>
            <person name="Andreopoulos B."/>
            <person name="Baker S."/>
            <person name="Barry K."/>
            <person name="Bills G."/>
            <person name="Bluhm B."/>
            <person name="Cannon C."/>
            <person name="Castanera R."/>
            <person name="Culley D."/>
            <person name="Daum C."/>
            <person name="Ezra D."/>
            <person name="Gonzalez J."/>
            <person name="Henrissat B."/>
            <person name="Kuo A."/>
            <person name="Liang C."/>
            <person name="Lipzen A."/>
            <person name="Lutzoni F."/>
            <person name="Magnuson J."/>
            <person name="Mondo S."/>
            <person name="Nolan M."/>
            <person name="Ohm R."/>
            <person name="Pangilinan J."/>
            <person name="Park H.-J."/>
            <person name="Ramirez L."/>
            <person name="Alfaro M."/>
            <person name="Sun H."/>
            <person name="Tritt A."/>
            <person name="Yoshinaga Y."/>
            <person name="Zwiers L.-H."/>
            <person name="Turgeon B."/>
            <person name="Goodwin S."/>
            <person name="Spatafora J."/>
            <person name="Crous P."/>
            <person name="Grigoriev I."/>
        </authorList>
    </citation>
    <scope>NUCLEOTIDE SEQUENCE</scope>
    <source>
        <strain evidence="3">CBS 119687</strain>
    </source>
</reference>
<gene>
    <name evidence="3" type="ORF">P153DRAFT_381121</name>
</gene>
<dbReference type="Proteomes" id="UP000799771">
    <property type="component" value="Unassembled WGS sequence"/>
</dbReference>
<evidence type="ECO:0000313" key="3">
    <source>
        <dbReference type="EMBL" id="KAF2133949.1"/>
    </source>
</evidence>
<feature type="transmembrane region" description="Helical" evidence="2">
    <location>
        <begin position="147"/>
        <end position="166"/>
    </location>
</feature>
<dbReference type="EMBL" id="ML977498">
    <property type="protein sequence ID" value="KAF2133949.1"/>
    <property type="molecule type" value="Genomic_DNA"/>
</dbReference>
<dbReference type="RefSeq" id="XP_033528336.1">
    <property type="nucleotide sequence ID" value="XM_033670013.1"/>
</dbReference>
<feature type="region of interest" description="Disordered" evidence="1">
    <location>
        <begin position="68"/>
        <end position="100"/>
    </location>
</feature>
<dbReference type="AlphaFoldDB" id="A0A6A6APV6"/>
<feature type="region of interest" description="Disordered" evidence="1">
    <location>
        <begin position="1"/>
        <end position="42"/>
    </location>
</feature>
<protein>
    <submittedName>
        <fullName evidence="3">Uncharacterized protein</fullName>
    </submittedName>
</protein>
<evidence type="ECO:0000313" key="4">
    <source>
        <dbReference type="Proteomes" id="UP000799771"/>
    </source>
</evidence>
<name>A0A6A6APV6_9PLEO</name>
<feature type="compositionally biased region" description="Basic and acidic residues" evidence="1">
    <location>
        <begin position="82"/>
        <end position="100"/>
    </location>
</feature>
<keyword evidence="2" id="KW-0472">Membrane</keyword>
<keyword evidence="2" id="KW-1133">Transmembrane helix</keyword>
<evidence type="ECO:0000256" key="1">
    <source>
        <dbReference type="SAM" id="MobiDB-lite"/>
    </source>
</evidence>
<evidence type="ECO:0000256" key="2">
    <source>
        <dbReference type="SAM" id="Phobius"/>
    </source>
</evidence>
<proteinExistence type="predicted"/>